<organism evidence="1 2">
    <name type="scientific">Rhodonia placenta</name>
    <dbReference type="NCBI Taxonomy" id="104341"/>
    <lineage>
        <taxon>Eukaryota</taxon>
        <taxon>Fungi</taxon>
        <taxon>Dikarya</taxon>
        <taxon>Basidiomycota</taxon>
        <taxon>Agaricomycotina</taxon>
        <taxon>Agaricomycetes</taxon>
        <taxon>Polyporales</taxon>
        <taxon>Adustoporiaceae</taxon>
        <taxon>Rhodonia</taxon>
    </lineage>
</organism>
<proteinExistence type="predicted"/>
<comment type="caution">
    <text evidence="1">The sequence shown here is derived from an EMBL/GenBank/DDBJ whole genome shotgun (WGS) entry which is preliminary data.</text>
</comment>
<protein>
    <submittedName>
        <fullName evidence="1">Uncharacterized protein</fullName>
    </submittedName>
</protein>
<evidence type="ECO:0000313" key="1">
    <source>
        <dbReference type="EMBL" id="KAF9806806.1"/>
    </source>
</evidence>
<dbReference type="AlphaFoldDB" id="A0A8H7TZB0"/>
<gene>
    <name evidence="1" type="ORF">IEO21_08526</name>
</gene>
<sequence length="441" mass="50384">MSLSYDYINARLYLPEPDPDCLHYQLNPDLIRREPWWPHVDSAGWLDAANLFPGALISACSHWKDVLRQVSVFWTRLIIFVDDDPTPLSILQSHLSLSRTHPLEINILRHSCHYDDPDPLERSRVTAIMALLRPHLPRCKVLRMELRHHTSLPHPHIDIHGVADQLEVLQLEANDELERVENGYGPDQMLGSFNAAKLEILTIRSNIFHDVFVVPKQQLALLTDLTIYGGGETRDLSVRMVEPNLPPPPVDALENVYFEAINANVLSQFFRLRHNIIGFHARFSSCDTAPLNTSSISGLTIEHMAAEQDILDYLRAWDSPECGRLVIYNCPSLTANILDSFCHPLDDHDGEWLCPYMSDLDIDCTHLSSRDIRRVVEARYEAHAVTGFVASDDARFVVMSLKSLCVRHGADKLCEDDEEWFKKHVEHFNWTSEESESSEDV</sequence>
<dbReference type="Proteomes" id="UP000639403">
    <property type="component" value="Unassembled WGS sequence"/>
</dbReference>
<evidence type="ECO:0000313" key="2">
    <source>
        <dbReference type="Proteomes" id="UP000639403"/>
    </source>
</evidence>
<name>A0A8H7TZB0_9APHY</name>
<reference evidence="1" key="1">
    <citation type="submission" date="2020-11" db="EMBL/GenBank/DDBJ databases">
        <authorList>
            <person name="Koelle M."/>
            <person name="Horta M.A.C."/>
            <person name="Nowrousian M."/>
            <person name="Ohm R.A."/>
            <person name="Benz P."/>
            <person name="Pilgard A."/>
        </authorList>
    </citation>
    <scope>NUCLEOTIDE SEQUENCE</scope>
    <source>
        <strain evidence="1">FPRL280</strain>
    </source>
</reference>
<accession>A0A8H7TZB0</accession>
<reference evidence="1" key="2">
    <citation type="journal article" name="Front. Microbiol.">
        <title>Degradative Capacity of Two Strains of Rhodonia placenta: From Phenotype to Genotype.</title>
        <authorList>
            <person name="Kolle M."/>
            <person name="Horta M.A.C."/>
            <person name="Nowrousian M."/>
            <person name="Ohm R.A."/>
            <person name="Benz J.P."/>
            <person name="Pilgard A."/>
        </authorList>
    </citation>
    <scope>NUCLEOTIDE SEQUENCE</scope>
    <source>
        <strain evidence="1">FPRL280</strain>
    </source>
</reference>
<dbReference type="EMBL" id="JADOXO010000310">
    <property type="protein sequence ID" value="KAF9806806.1"/>
    <property type="molecule type" value="Genomic_DNA"/>
</dbReference>